<dbReference type="InterPro" id="IPR016181">
    <property type="entry name" value="Acyl_CoA_acyltransferase"/>
</dbReference>
<name>A0ABT5WYS0_9ENTE</name>
<dbReference type="PANTHER" id="PTHR43420">
    <property type="entry name" value="ACETYLTRANSFERASE"/>
    <property type="match status" value="1"/>
</dbReference>
<dbReference type="Pfam" id="PF00583">
    <property type="entry name" value="Acetyltransf_1"/>
    <property type="match status" value="1"/>
</dbReference>
<keyword evidence="7" id="KW-0689">Ribosomal protein</keyword>
<dbReference type="Proteomes" id="UP001147148">
    <property type="component" value="Unassembled WGS sequence"/>
</dbReference>
<keyword evidence="2 5" id="KW-0963">Cytoplasm</keyword>
<dbReference type="GO" id="GO:0005840">
    <property type="term" value="C:ribosome"/>
    <property type="evidence" value="ECO:0007669"/>
    <property type="project" value="UniProtKB-KW"/>
</dbReference>
<organism evidence="7 8">
    <name type="scientific">Vagococcus proximus</name>
    <dbReference type="NCBI Taxonomy" id="2991417"/>
    <lineage>
        <taxon>Bacteria</taxon>
        <taxon>Bacillati</taxon>
        <taxon>Bacillota</taxon>
        <taxon>Bacilli</taxon>
        <taxon>Lactobacillales</taxon>
        <taxon>Enterococcaceae</taxon>
        <taxon>Vagococcus</taxon>
    </lineage>
</organism>
<keyword evidence="7" id="KW-0687">Ribonucleoprotein</keyword>
<dbReference type="RefSeq" id="WP_275470443.1">
    <property type="nucleotide sequence ID" value="NZ_JAPDSH010000001.1"/>
</dbReference>
<dbReference type="InterPro" id="IPR050680">
    <property type="entry name" value="YpeA/RimI_acetyltransf"/>
</dbReference>
<sequence length="150" mass="17606">MIKRKKAYDYSELAQVLVLVSEASYQTGSPWKENQFLEDLTHDKSEYLIVEEEGEITAYLAFHILFDEIEIINLAVLSTKKRKGYAKALLNELKEYAKQERCRAVFLEVRESNEPARQLYTKNGFIQTGKRKNYYHYPVEDAILMMLNLN</sequence>
<dbReference type="PANTHER" id="PTHR43420:SF44">
    <property type="entry name" value="ACETYLTRANSFERASE YPEA"/>
    <property type="match status" value="1"/>
</dbReference>
<keyword evidence="3 7" id="KW-0808">Transferase</keyword>
<comment type="catalytic activity">
    <reaction evidence="5">
        <text>N-terminal L-alanyl-[ribosomal protein bS18] + acetyl-CoA = N-terminal N(alpha)-acetyl-L-alanyl-[ribosomal protein bS18] + CoA + H(+)</text>
        <dbReference type="Rhea" id="RHEA:43756"/>
        <dbReference type="Rhea" id="RHEA-COMP:10676"/>
        <dbReference type="Rhea" id="RHEA-COMP:10677"/>
        <dbReference type="ChEBI" id="CHEBI:15378"/>
        <dbReference type="ChEBI" id="CHEBI:57287"/>
        <dbReference type="ChEBI" id="CHEBI:57288"/>
        <dbReference type="ChEBI" id="CHEBI:64718"/>
        <dbReference type="ChEBI" id="CHEBI:83683"/>
        <dbReference type="EC" id="2.3.1.266"/>
    </reaction>
</comment>
<dbReference type="EMBL" id="JAPDSH010000001">
    <property type="protein sequence ID" value="MDF0478774.1"/>
    <property type="molecule type" value="Genomic_DNA"/>
</dbReference>
<keyword evidence="8" id="KW-1185">Reference proteome</keyword>
<comment type="subcellular location">
    <subcellularLocation>
        <location evidence="5">Cytoplasm</location>
    </subcellularLocation>
</comment>
<evidence type="ECO:0000313" key="8">
    <source>
        <dbReference type="Proteomes" id="UP001147148"/>
    </source>
</evidence>
<feature type="domain" description="N-acetyltransferase" evidence="6">
    <location>
        <begin position="8"/>
        <end position="150"/>
    </location>
</feature>
<protein>
    <recommendedName>
        <fullName evidence="5">[Ribosomal protein bS18]-alanine N-acetyltransferase</fullName>
        <ecNumber evidence="5">2.3.1.266</ecNumber>
    </recommendedName>
</protein>
<dbReference type="PROSITE" id="PS51186">
    <property type="entry name" value="GNAT"/>
    <property type="match status" value="1"/>
</dbReference>
<dbReference type="NCBIfam" id="TIGR01575">
    <property type="entry name" value="rimI"/>
    <property type="match status" value="1"/>
</dbReference>
<proteinExistence type="inferred from homology"/>
<evidence type="ECO:0000256" key="4">
    <source>
        <dbReference type="ARBA" id="ARBA00023315"/>
    </source>
</evidence>
<dbReference type="EC" id="2.3.1.266" evidence="5"/>
<evidence type="ECO:0000256" key="2">
    <source>
        <dbReference type="ARBA" id="ARBA00022490"/>
    </source>
</evidence>
<comment type="function">
    <text evidence="5">Acetylates the N-terminal alanine of ribosomal protein bS18.</text>
</comment>
<keyword evidence="4 7" id="KW-0012">Acyltransferase</keyword>
<reference evidence="7" key="1">
    <citation type="submission" date="2022-10" db="EMBL/GenBank/DDBJ databases">
        <title>Vagococcus sp. isolated from poultry meat.</title>
        <authorList>
            <person name="Johansson P."/>
            <person name="Bjorkroth J."/>
        </authorList>
    </citation>
    <scope>NUCLEOTIDE SEQUENCE</scope>
    <source>
        <strain evidence="7">PNs007</strain>
    </source>
</reference>
<dbReference type="InterPro" id="IPR000182">
    <property type="entry name" value="GNAT_dom"/>
</dbReference>
<comment type="caution">
    <text evidence="7">The sequence shown here is derived from an EMBL/GenBank/DDBJ whole genome shotgun (WGS) entry which is preliminary data.</text>
</comment>
<evidence type="ECO:0000259" key="6">
    <source>
        <dbReference type="PROSITE" id="PS51186"/>
    </source>
</evidence>
<accession>A0ABT5WYS0</accession>
<gene>
    <name evidence="7" type="primary">rimI</name>
    <name evidence="7" type="ORF">OL233_00615</name>
</gene>
<evidence type="ECO:0000256" key="1">
    <source>
        <dbReference type="ARBA" id="ARBA00005395"/>
    </source>
</evidence>
<dbReference type="SUPFAM" id="SSF55729">
    <property type="entry name" value="Acyl-CoA N-acyltransferases (Nat)"/>
    <property type="match status" value="1"/>
</dbReference>
<evidence type="ECO:0000313" key="7">
    <source>
        <dbReference type="EMBL" id="MDF0478774.1"/>
    </source>
</evidence>
<evidence type="ECO:0000256" key="3">
    <source>
        <dbReference type="ARBA" id="ARBA00022679"/>
    </source>
</evidence>
<evidence type="ECO:0000256" key="5">
    <source>
        <dbReference type="RuleBase" id="RU363094"/>
    </source>
</evidence>
<dbReference type="Gene3D" id="3.40.630.30">
    <property type="match status" value="1"/>
</dbReference>
<dbReference type="CDD" id="cd04301">
    <property type="entry name" value="NAT_SF"/>
    <property type="match status" value="1"/>
</dbReference>
<dbReference type="GO" id="GO:0008999">
    <property type="term" value="F:protein-N-terminal-alanine acetyltransferase activity"/>
    <property type="evidence" value="ECO:0007669"/>
    <property type="project" value="UniProtKB-EC"/>
</dbReference>
<comment type="similarity">
    <text evidence="1 5">Belongs to the acetyltransferase family. RimI subfamily.</text>
</comment>
<dbReference type="InterPro" id="IPR006464">
    <property type="entry name" value="AcTrfase_RimI/Ard1"/>
</dbReference>